<sequence>MKQYIVKIGKSYLTSYQVVPGRKTEVVADIRETGINPYVFQYLDEARIVADALGGKIVEVHEEGGND</sequence>
<reference evidence="2" key="1">
    <citation type="submission" date="2017-05" db="EMBL/GenBank/DDBJ databases">
        <authorList>
            <person name="Lin X.B."/>
            <person name="Stothard P."/>
            <person name="Tasseva G."/>
            <person name="Walter J."/>
        </authorList>
    </citation>
    <scope>NUCLEOTIDE SEQUENCE [LARGE SCALE GENOMIC DNA]</scope>
    <source>
        <strain evidence="2">114h</strain>
    </source>
</reference>
<accession>A0A256SJ69</accession>
<organism evidence="1 2">
    <name type="scientific">Limosilactobacillus reuteri</name>
    <name type="common">Lactobacillus reuteri</name>
    <dbReference type="NCBI Taxonomy" id="1598"/>
    <lineage>
        <taxon>Bacteria</taxon>
        <taxon>Bacillati</taxon>
        <taxon>Bacillota</taxon>
        <taxon>Bacilli</taxon>
        <taxon>Lactobacillales</taxon>
        <taxon>Lactobacillaceae</taxon>
        <taxon>Limosilactobacillus</taxon>
    </lineage>
</organism>
<dbReference type="AlphaFoldDB" id="A0A256SJ69"/>
<proteinExistence type="predicted"/>
<reference evidence="1 2" key="2">
    <citation type="submission" date="2017-09" db="EMBL/GenBank/DDBJ databases">
        <title>Tripartite evolution among Lactobacillus johnsonii, Lactobacillus taiwanensis, Lactobacillus reuteri and their rodent host.</title>
        <authorList>
            <person name="Wang T."/>
            <person name="Knowles S."/>
            <person name="Cheng C."/>
        </authorList>
    </citation>
    <scope>NUCLEOTIDE SEQUENCE [LARGE SCALE GENOMIC DNA]</scope>
    <source>
        <strain evidence="1 2">114h</strain>
    </source>
</reference>
<evidence type="ECO:0000313" key="2">
    <source>
        <dbReference type="Proteomes" id="UP000215747"/>
    </source>
</evidence>
<gene>
    <name evidence="1" type="ORF">CBF96_09980</name>
</gene>
<protein>
    <submittedName>
        <fullName evidence="1">Uncharacterized protein</fullName>
    </submittedName>
</protein>
<name>A0A256SJ69_LIMRT</name>
<evidence type="ECO:0000313" key="1">
    <source>
        <dbReference type="EMBL" id="OYS66619.1"/>
    </source>
</evidence>
<comment type="caution">
    <text evidence="1">The sequence shown here is derived from an EMBL/GenBank/DDBJ whole genome shotgun (WGS) entry which is preliminary data.</text>
</comment>
<dbReference type="Proteomes" id="UP000215747">
    <property type="component" value="Unassembled WGS sequence"/>
</dbReference>
<dbReference type="RefSeq" id="WP_094537436.1">
    <property type="nucleotide sequence ID" value="NZ_NGPL01000084.1"/>
</dbReference>
<dbReference type="EMBL" id="NGPL01000084">
    <property type="protein sequence ID" value="OYS66619.1"/>
    <property type="molecule type" value="Genomic_DNA"/>
</dbReference>